<dbReference type="Pfam" id="PF23421">
    <property type="entry name" value="DUF7109"/>
    <property type="match status" value="1"/>
</dbReference>
<evidence type="ECO:0000313" key="2">
    <source>
        <dbReference type="Proteomes" id="UP001596481"/>
    </source>
</evidence>
<sequence length="163" mass="17974">MSEATYDDLAGIVDLFGALSRDELSAALDELAFKQGEEANAEALEAAIEDAIAAYYLVEYETDTADETARLTVGPMAFPTLPARAEDLPHILEYPTRDVSREELAEQVETRLRADAERAIDDGDEEEVERLLDVTYDFEAWANVDASEIRDRLDDAIAAEGQA</sequence>
<organism evidence="1 2">
    <name type="scientific">Haloferax namakaokahaiae</name>
    <dbReference type="NCBI Taxonomy" id="1748331"/>
    <lineage>
        <taxon>Archaea</taxon>
        <taxon>Methanobacteriati</taxon>
        <taxon>Methanobacteriota</taxon>
        <taxon>Stenosarchaea group</taxon>
        <taxon>Halobacteria</taxon>
        <taxon>Halobacteriales</taxon>
        <taxon>Haloferacaceae</taxon>
        <taxon>Haloferax</taxon>
    </lineage>
</organism>
<protein>
    <submittedName>
        <fullName evidence="1">Uncharacterized protein</fullName>
    </submittedName>
</protein>
<dbReference type="Proteomes" id="UP001596481">
    <property type="component" value="Unassembled WGS sequence"/>
</dbReference>
<comment type="caution">
    <text evidence="1">The sequence shown here is derived from an EMBL/GenBank/DDBJ whole genome shotgun (WGS) entry which is preliminary data.</text>
</comment>
<reference evidence="1 2" key="1">
    <citation type="journal article" date="2019" name="Int. J. Syst. Evol. Microbiol.">
        <title>The Global Catalogue of Microorganisms (GCM) 10K type strain sequencing project: providing services to taxonomists for standard genome sequencing and annotation.</title>
        <authorList>
            <consortium name="The Broad Institute Genomics Platform"/>
            <consortium name="The Broad Institute Genome Sequencing Center for Infectious Disease"/>
            <person name="Wu L."/>
            <person name="Ma J."/>
        </authorList>
    </citation>
    <scope>NUCLEOTIDE SEQUENCE [LARGE SCALE GENOMIC DNA]</scope>
    <source>
        <strain evidence="1 2">DSM 29988</strain>
    </source>
</reference>
<keyword evidence="2" id="KW-1185">Reference proteome</keyword>
<dbReference type="InterPro" id="IPR055533">
    <property type="entry name" value="DUF7109"/>
</dbReference>
<name>A0ABD5ZGJ7_9EURY</name>
<gene>
    <name evidence="1" type="ORF">ACFQJC_12610</name>
</gene>
<dbReference type="RefSeq" id="WP_390223994.1">
    <property type="nucleotide sequence ID" value="NZ_JBHTAA010000005.1"/>
</dbReference>
<evidence type="ECO:0000313" key="1">
    <source>
        <dbReference type="EMBL" id="MFC7204361.1"/>
    </source>
</evidence>
<dbReference type="AlphaFoldDB" id="A0ABD5ZGJ7"/>
<dbReference type="EMBL" id="JBHTAA010000005">
    <property type="protein sequence ID" value="MFC7204361.1"/>
    <property type="molecule type" value="Genomic_DNA"/>
</dbReference>
<proteinExistence type="predicted"/>
<accession>A0ABD5ZGJ7</accession>